<accession>A0A0C3C2V1</accession>
<name>A0A0C3C2V1_HEBCY</name>
<dbReference type="Pfam" id="PF00561">
    <property type="entry name" value="Abhydrolase_1"/>
    <property type="match status" value="1"/>
</dbReference>
<dbReference type="InterPro" id="IPR000073">
    <property type="entry name" value="AB_hydrolase_1"/>
</dbReference>
<dbReference type="AlphaFoldDB" id="A0A0C3C2V1"/>
<dbReference type="PANTHER" id="PTHR12277:SF194">
    <property type="entry name" value="FI04476P"/>
    <property type="match status" value="1"/>
</dbReference>
<dbReference type="OrthoDB" id="446723at2759"/>
<evidence type="ECO:0000256" key="1">
    <source>
        <dbReference type="SAM" id="Phobius"/>
    </source>
</evidence>
<dbReference type="InterPro" id="IPR029058">
    <property type="entry name" value="AB_hydrolase_fold"/>
</dbReference>
<sequence>MPGVQFLFRGQKFLVIFGGIYLGLVLLLTIPYFQSHALYLNAVKFPFFANFDTPERYGLAPNRTLNFKLQTPDNETLGAWFILSEPYYKSLPAIPGEVAKHIVPALKERPVILFLHGNAATRAASARIQHYQGFSTRIGASVLAIDYRGFAESTGKPSESGLVCDARTAFEWLIAQGKEAKDILIIGHSLGTGVSGQLAAQLAAENIQPRGVVLLSPFSSIHEVLETYNMFGFIPLMKPISTIPGAAEILKMAVVHRFDTLKAVPNITASVLIAHAENDWDIPDTHSDILFQAFLEPHLPSVDHPDNPLTTTQEEWDVVVKQQALRNAKRGEILKSLYLQNFGRIDEFTQLGRKVVLVKTLAGGHDYLGVQEGLLDIIGKNFDLL</sequence>
<reference evidence="4" key="2">
    <citation type="submission" date="2015-01" db="EMBL/GenBank/DDBJ databases">
        <title>Evolutionary Origins and Diversification of the Mycorrhizal Mutualists.</title>
        <authorList>
            <consortium name="DOE Joint Genome Institute"/>
            <consortium name="Mycorrhizal Genomics Consortium"/>
            <person name="Kohler A."/>
            <person name="Kuo A."/>
            <person name="Nagy L.G."/>
            <person name="Floudas D."/>
            <person name="Copeland A."/>
            <person name="Barry K.W."/>
            <person name="Cichocki N."/>
            <person name="Veneault-Fourrey C."/>
            <person name="LaButti K."/>
            <person name="Lindquist E.A."/>
            <person name="Lipzen A."/>
            <person name="Lundell T."/>
            <person name="Morin E."/>
            <person name="Murat C."/>
            <person name="Riley R."/>
            <person name="Ohm R."/>
            <person name="Sun H."/>
            <person name="Tunlid A."/>
            <person name="Henrissat B."/>
            <person name="Grigoriev I.V."/>
            <person name="Hibbett D.S."/>
            <person name="Martin F."/>
        </authorList>
    </citation>
    <scope>NUCLEOTIDE SEQUENCE [LARGE SCALE GENOMIC DNA]</scope>
    <source>
        <strain evidence="4">h7</strain>
    </source>
</reference>
<proteinExistence type="predicted"/>
<keyword evidence="1" id="KW-0472">Membrane</keyword>
<gene>
    <name evidence="3" type="ORF">M413DRAFT_444038</name>
</gene>
<dbReference type="GO" id="GO:0006660">
    <property type="term" value="P:phosphatidylserine catabolic process"/>
    <property type="evidence" value="ECO:0007669"/>
    <property type="project" value="TreeGrafter"/>
</dbReference>
<dbReference type="Gene3D" id="3.40.50.1820">
    <property type="entry name" value="alpha/beta hydrolase"/>
    <property type="match status" value="1"/>
</dbReference>
<dbReference type="EMBL" id="KN831776">
    <property type="protein sequence ID" value="KIM43230.1"/>
    <property type="molecule type" value="Genomic_DNA"/>
</dbReference>
<dbReference type="GO" id="GO:0004622">
    <property type="term" value="F:phosphatidylcholine lysophospholipase activity"/>
    <property type="evidence" value="ECO:0007669"/>
    <property type="project" value="TreeGrafter"/>
</dbReference>
<organism evidence="3 4">
    <name type="scientific">Hebeloma cylindrosporum</name>
    <dbReference type="NCBI Taxonomy" id="76867"/>
    <lineage>
        <taxon>Eukaryota</taxon>
        <taxon>Fungi</taxon>
        <taxon>Dikarya</taxon>
        <taxon>Basidiomycota</taxon>
        <taxon>Agaricomycotina</taxon>
        <taxon>Agaricomycetes</taxon>
        <taxon>Agaricomycetidae</taxon>
        <taxon>Agaricales</taxon>
        <taxon>Agaricineae</taxon>
        <taxon>Hymenogastraceae</taxon>
        <taxon>Hebeloma</taxon>
    </lineage>
</organism>
<dbReference type="GO" id="GO:0047372">
    <property type="term" value="F:monoacylglycerol lipase activity"/>
    <property type="evidence" value="ECO:0007669"/>
    <property type="project" value="TreeGrafter"/>
</dbReference>
<evidence type="ECO:0000313" key="3">
    <source>
        <dbReference type="EMBL" id="KIM43230.1"/>
    </source>
</evidence>
<dbReference type="Proteomes" id="UP000053424">
    <property type="component" value="Unassembled WGS sequence"/>
</dbReference>
<dbReference type="SUPFAM" id="SSF53474">
    <property type="entry name" value="alpha/beta-Hydrolases"/>
    <property type="match status" value="1"/>
</dbReference>
<feature type="transmembrane region" description="Helical" evidence="1">
    <location>
        <begin position="12"/>
        <end position="33"/>
    </location>
</feature>
<evidence type="ECO:0000259" key="2">
    <source>
        <dbReference type="Pfam" id="PF00561"/>
    </source>
</evidence>
<dbReference type="GO" id="GO:0005789">
    <property type="term" value="C:endoplasmic reticulum membrane"/>
    <property type="evidence" value="ECO:0007669"/>
    <property type="project" value="TreeGrafter"/>
</dbReference>
<protein>
    <recommendedName>
        <fullName evidence="2">AB hydrolase-1 domain-containing protein</fullName>
    </recommendedName>
</protein>
<keyword evidence="1" id="KW-0812">Transmembrane</keyword>
<keyword evidence="1" id="KW-1133">Transmembrane helix</keyword>
<keyword evidence="4" id="KW-1185">Reference proteome</keyword>
<dbReference type="STRING" id="686832.A0A0C3C2V1"/>
<dbReference type="GO" id="GO:0052651">
    <property type="term" value="P:monoacylglycerol catabolic process"/>
    <property type="evidence" value="ECO:0007669"/>
    <property type="project" value="TreeGrafter"/>
</dbReference>
<dbReference type="PANTHER" id="PTHR12277">
    <property type="entry name" value="ALPHA/BETA HYDROLASE DOMAIN-CONTAINING PROTEIN"/>
    <property type="match status" value="1"/>
</dbReference>
<evidence type="ECO:0000313" key="4">
    <source>
        <dbReference type="Proteomes" id="UP000053424"/>
    </source>
</evidence>
<reference evidence="3 4" key="1">
    <citation type="submission" date="2014-04" db="EMBL/GenBank/DDBJ databases">
        <authorList>
            <consortium name="DOE Joint Genome Institute"/>
            <person name="Kuo A."/>
            <person name="Gay G."/>
            <person name="Dore J."/>
            <person name="Kohler A."/>
            <person name="Nagy L.G."/>
            <person name="Floudas D."/>
            <person name="Copeland A."/>
            <person name="Barry K.W."/>
            <person name="Cichocki N."/>
            <person name="Veneault-Fourrey C."/>
            <person name="LaButti K."/>
            <person name="Lindquist E.A."/>
            <person name="Lipzen A."/>
            <person name="Lundell T."/>
            <person name="Morin E."/>
            <person name="Murat C."/>
            <person name="Sun H."/>
            <person name="Tunlid A."/>
            <person name="Henrissat B."/>
            <person name="Grigoriev I.V."/>
            <person name="Hibbett D.S."/>
            <person name="Martin F."/>
            <person name="Nordberg H.P."/>
            <person name="Cantor M.N."/>
            <person name="Hua S.X."/>
        </authorList>
    </citation>
    <scope>NUCLEOTIDE SEQUENCE [LARGE SCALE GENOMIC DNA]</scope>
    <source>
        <strain evidence="4">h7</strain>
    </source>
</reference>
<dbReference type="HOGENOM" id="CLU_029375_3_2_1"/>
<feature type="domain" description="AB hydrolase-1" evidence="2">
    <location>
        <begin position="110"/>
        <end position="224"/>
    </location>
</feature>